<sequence length="322" mass="33512">MSLEIDVALSSRGLAARLAVAPGETLAVLGPNGSGKSTLLGLVAGTLRPSDGTLRLGSTTLSAAGSRGAVWVPPHRRRIALLAQDPCLFPHLDVADNVAFGPRSARRTRRAARAQALTWLDRVGATQLAARRPGTLSGGQAQRVALARALAAEPEVLLLDEPFAALDVDATPALRTLLHQVLADVTTLVVTHDLIDAVVLADQIAVLDAGRVAETGPANVLLARPQTQAAARAVGLNLVTTGGRHQAFRPSAVRLERRAVDGALAARVDAIEPHGDYVRVRCGELLADLAPADLGPTTPGDQVWLSVPPGSVQSYPEQTLTA</sequence>
<evidence type="ECO:0000256" key="1">
    <source>
        <dbReference type="ARBA" id="ARBA00022448"/>
    </source>
</evidence>
<reference evidence="5 6" key="1">
    <citation type="journal article" date="2019" name="Int. J. Syst. Evol. Microbiol.">
        <title>The Global Catalogue of Microorganisms (GCM) 10K type strain sequencing project: providing services to taxonomists for standard genome sequencing and annotation.</title>
        <authorList>
            <consortium name="The Broad Institute Genomics Platform"/>
            <consortium name="The Broad Institute Genome Sequencing Center for Infectious Disease"/>
            <person name="Wu L."/>
            <person name="Ma J."/>
        </authorList>
    </citation>
    <scope>NUCLEOTIDE SEQUENCE [LARGE SCALE GENOMIC DNA]</scope>
    <source>
        <strain evidence="5 6">JCM 13008</strain>
    </source>
</reference>
<dbReference type="SUPFAM" id="SSF52540">
    <property type="entry name" value="P-loop containing nucleoside triphosphate hydrolases"/>
    <property type="match status" value="1"/>
</dbReference>
<dbReference type="PROSITE" id="PS00211">
    <property type="entry name" value="ABC_TRANSPORTER_1"/>
    <property type="match status" value="1"/>
</dbReference>
<dbReference type="InterPro" id="IPR003439">
    <property type="entry name" value="ABC_transporter-like_ATP-bd"/>
</dbReference>
<dbReference type="PANTHER" id="PTHR42781">
    <property type="entry name" value="SPERMIDINE/PUTRESCINE IMPORT ATP-BINDING PROTEIN POTA"/>
    <property type="match status" value="1"/>
</dbReference>
<dbReference type="RefSeq" id="WP_343990875.1">
    <property type="nucleotide sequence ID" value="NZ_BAAALG010000002.1"/>
</dbReference>
<dbReference type="SMART" id="SM00382">
    <property type="entry name" value="AAA"/>
    <property type="match status" value="1"/>
</dbReference>
<dbReference type="InterPro" id="IPR017871">
    <property type="entry name" value="ABC_transporter-like_CS"/>
</dbReference>
<gene>
    <name evidence="5" type="ORF">GCM10009668_04300</name>
</gene>
<dbReference type="Pfam" id="PF00005">
    <property type="entry name" value="ABC_tran"/>
    <property type="match status" value="1"/>
</dbReference>
<dbReference type="SUPFAM" id="SSF50331">
    <property type="entry name" value="MOP-like"/>
    <property type="match status" value="1"/>
</dbReference>
<dbReference type="InterPro" id="IPR027417">
    <property type="entry name" value="P-loop_NTPase"/>
</dbReference>
<evidence type="ECO:0000313" key="5">
    <source>
        <dbReference type="EMBL" id="GAA1092446.1"/>
    </source>
</evidence>
<evidence type="ECO:0000256" key="2">
    <source>
        <dbReference type="ARBA" id="ARBA00022741"/>
    </source>
</evidence>
<dbReference type="Gene3D" id="3.40.50.300">
    <property type="entry name" value="P-loop containing nucleotide triphosphate hydrolases"/>
    <property type="match status" value="1"/>
</dbReference>
<dbReference type="PROSITE" id="PS50893">
    <property type="entry name" value="ABC_TRANSPORTER_2"/>
    <property type="match status" value="1"/>
</dbReference>
<dbReference type="Proteomes" id="UP001501581">
    <property type="component" value="Unassembled WGS sequence"/>
</dbReference>
<dbReference type="PANTHER" id="PTHR42781:SF4">
    <property type="entry name" value="SPERMIDINE_PUTRESCINE IMPORT ATP-BINDING PROTEIN POTA"/>
    <property type="match status" value="1"/>
</dbReference>
<dbReference type="GO" id="GO:0005524">
    <property type="term" value="F:ATP binding"/>
    <property type="evidence" value="ECO:0007669"/>
    <property type="project" value="UniProtKB-KW"/>
</dbReference>
<organism evidence="5 6">
    <name type="scientific">Nocardioides dubius</name>
    <dbReference type="NCBI Taxonomy" id="317019"/>
    <lineage>
        <taxon>Bacteria</taxon>
        <taxon>Bacillati</taxon>
        <taxon>Actinomycetota</taxon>
        <taxon>Actinomycetes</taxon>
        <taxon>Propionibacteriales</taxon>
        <taxon>Nocardioidaceae</taxon>
        <taxon>Nocardioides</taxon>
    </lineage>
</organism>
<dbReference type="InterPro" id="IPR013611">
    <property type="entry name" value="Transp-assoc_OB_typ2"/>
</dbReference>
<comment type="caution">
    <text evidence="5">The sequence shown here is derived from an EMBL/GenBank/DDBJ whole genome shotgun (WGS) entry which is preliminary data.</text>
</comment>
<dbReference type="EMBL" id="BAAALG010000002">
    <property type="protein sequence ID" value="GAA1092446.1"/>
    <property type="molecule type" value="Genomic_DNA"/>
</dbReference>
<proteinExistence type="predicted"/>
<keyword evidence="2" id="KW-0547">Nucleotide-binding</keyword>
<name>A0ABN1TMM4_9ACTN</name>
<evidence type="ECO:0000259" key="4">
    <source>
        <dbReference type="PROSITE" id="PS50893"/>
    </source>
</evidence>
<dbReference type="Pfam" id="PF08402">
    <property type="entry name" value="TOBE_2"/>
    <property type="match status" value="1"/>
</dbReference>
<dbReference type="InterPro" id="IPR050093">
    <property type="entry name" value="ABC_SmlMolc_Importer"/>
</dbReference>
<keyword evidence="1" id="KW-0813">Transport</keyword>
<dbReference type="InterPro" id="IPR003593">
    <property type="entry name" value="AAA+_ATPase"/>
</dbReference>
<accession>A0ABN1TMM4</accession>
<evidence type="ECO:0000313" key="6">
    <source>
        <dbReference type="Proteomes" id="UP001501581"/>
    </source>
</evidence>
<keyword evidence="3 5" id="KW-0067">ATP-binding</keyword>
<evidence type="ECO:0000256" key="3">
    <source>
        <dbReference type="ARBA" id="ARBA00022840"/>
    </source>
</evidence>
<keyword evidence="6" id="KW-1185">Reference proteome</keyword>
<protein>
    <submittedName>
        <fullName evidence="5">ABC transporter ATP-binding protein</fullName>
    </submittedName>
</protein>
<dbReference type="InterPro" id="IPR008995">
    <property type="entry name" value="Mo/tungstate-bd_C_term_dom"/>
</dbReference>
<feature type="domain" description="ABC transporter" evidence="4">
    <location>
        <begin position="2"/>
        <end position="234"/>
    </location>
</feature>